<accession>A3MW38</accession>
<dbReference type="GeneID" id="4909341"/>
<gene>
    <name evidence="1" type="ordered locus">Pcal_1435</name>
</gene>
<keyword evidence="2" id="KW-1185">Reference proteome</keyword>
<reference evidence="1" key="1">
    <citation type="submission" date="2007-02" db="EMBL/GenBank/DDBJ databases">
        <title>Complete sequence of Pyrobaculum calidifontis JCM 11548.</title>
        <authorList>
            <consortium name="US DOE Joint Genome Institute"/>
            <person name="Copeland A."/>
            <person name="Lucas S."/>
            <person name="Lapidus A."/>
            <person name="Barry K."/>
            <person name="Glavina del Rio T."/>
            <person name="Dalin E."/>
            <person name="Tice H."/>
            <person name="Pitluck S."/>
            <person name="Chain P."/>
            <person name="Malfatti S."/>
            <person name="Shin M."/>
            <person name="Vergez L."/>
            <person name="Schmutz J."/>
            <person name="Larimer F."/>
            <person name="Land M."/>
            <person name="Hauser L."/>
            <person name="Kyrpides N."/>
            <person name="Mikhailova N."/>
            <person name="Cozen A.E."/>
            <person name="Fitz-Gibbon S.T."/>
            <person name="House C.H."/>
            <person name="Saltikov C."/>
            <person name="Lowe T.M."/>
            <person name="Richardson P."/>
        </authorList>
    </citation>
    <scope>NUCLEOTIDE SEQUENCE [LARGE SCALE GENOMIC DNA]</scope>
    <source>
        <strain evidence="1">JCM 11548</strain>
    </source>
</reference>
<evidence type="ECO:0000313" key="2">
    <source>
        <dbReference type="Proteomes" id="UP000001431"/>
    </source>
</evidence>
<dbReference type="OrthoDB" id="28420at2157"/>
<evidence type="ECO:0000313" key="1">
    <source>
        <dbReference type="EMBL" id="ABO08855.1"/>
    </source>
</evidence>
<dbReference type="RefSeq" id="WP_011850113.1">
    <property type="nucleotide sequence ID" value="NC_009073.1"/>
</dbReference>
<protein>
    <submittedName>
        <fullName evidence="1">Uncharacterized protein</fullName>
    </submittedName>
</protein>
<dbReference type="KEGG" id="pcl:Pcal_1435"/>
<dbReference type="AlphaFoldDB" id="A3MW38"/>
<dbReference type="STRING" id="410359.Pcal_1435"/>
<proteinExistence type="predicted"/>
<sequence>MEEIRVENAREFFEKVFAELVCLCNLKALVIAEGGVVKLPATYGGRPIGDVAAELCGPCILVDDGAVQYLAVFYKTEKPLGQVAALLRELWKTVSRGRL</sequence>
<dbReference type="HOGENOM" id="CLU_183486_0_0_2"/>
<dbReference type="EMBL" id="CP000561">
    <property type="protein sequence ID" value="ABO08855.1"/>
    <property type="molecule type" value="Genomic_DNA"/>
</dbReference>
<organism evidence="1 2">
    <name type="scientific">Pyrobaculum calidifontis (strain DSM 21063 / JCM 11548 / VA1)</name>
    <dbReference type="NCBI Taxonomy" id="410359"/>
    <lineage>
        <taxon>Archaea</taxon>
        <taxon>Thermoproteota</taxon>
        <taxon>Thermoprotei</taxon>
        <taxon>Thermoproteales</taxon>
        <taxon>Thermoproteaceae</taxon>
        <taxon>Pyrobaculum</taxon>
    </lineage>
</organism>
<dbReference type="Proteomes" id="UP000001431">
    <property type="component" value="Chromosome"/>
</dbReference>
<dbReference type="eggNOG" id="arCOG04015">
    <property type="taxonomic scope" value="Archaea"/>
</dbReference>
<name>A3MW38_PYRCJ</name>